<dbReference type="InterPro" id="IPR013931">
    <property type="entry name" value="Svf1-like_N"/>
</dbReference>
<sequence length="392" mass="42921">MLKWVQGGSVDKTVENKNPYGKLTKDDLSWKAPYSSNVETQTFYFHSQSGYYGFVQVIHSNPVGIHFTAQFTCLVVNDSKPDFKVWTSTHLENFVAKGTEFTADGLSISLNESEDEYTITSVVNEESLVELKIKRESDGFKIGADGTSVYGEDLNNPWGSMRHVFWPRCLASGKIVVNSKGNNGTDNVDGSAASSTDAPAADRDQLEIAFNNESAMYVMALQGMKPHHAAAKWNFLNFQGPTISAVVMQFTTPPSYGDQTSSVGGIVKDGKLIATAVDCQVEHQETKVDEVGWPAPHKIEFKLAGPKIETPDAEIGSEPAVTAQVYGALDKLVDRVDVMAEIPSFVKRVVSGVSGAKPYIYQYKNKLTIKLSVDGKDYEEDGYAFSEATFIS</sequence>
<evidence type="ECO:0000259" key="6">
    <source>
        <dbReference type="Pfam" id="PF17187"/>
    </source>
</evidence>
<dbReference type="AlphaFoldDB" id="A0A167D4Q9"/>
<evidence type="ECO:0000259" key="5">
    <source>
        <dbReference type="Pfam" id="PF08622"/>
    </source>
</evidence>
<organism evidence="7 8">
    <name type="scientific">Sugiyamaella lignohabitans</name>
    <dbReference type="NCBI Taxonomy" id="796027"/>
    <lineage>
        <taxon>Eukaryota</taxon>
        <taxon>Fungi</taxon>
        <taxon>Dikarya</taxon>
        <taxon>Ascomycota</taxon>
        <taxon>Saccharomycotina</taxon>
        <taxon>Dipodascomycetes</taxon>
        <taxon>Dipodascales</taxon>
        <taxon>Trichomonascaceae</taxon>
        <taxon>Sugiyamaella</taxon>
    </lineage>
</organism>
<evidence type="ECO:0000313" key="8">
    <source>
        <dbReference type="Proteomes" id="UP000189580"/>
    </source>
</evidence>
<dbReference type="InterPro" id="IPR051385">
    <property type="entry name" value="Ceramide-binding_SVF1"/>
</dbReference>
<dbReference type="Proteomes" id="UP000189580">
    <property type="component" value="Chromosome a"/>
</dbReference>
<feature type="region of interest" description="Disordered" evidence="4">
    <location>
        <begin position="181"/>
        <end position="200"/>
    </location>
</feature>
<proteinExistence type="inferred from homology"/>
<comment type="similarity">
    <text evidence="2">Belongs to the SVF1 family.</text>
</comment>
<dbReference type="GeneID" id="30037795"/>
<reference evidence="7 8" key="1">
    <citation type="submission" date="2016-02" db="EMBL/GenBank/DDBJ databases">
        <title>Complete genome sequence and transcriptome regulation of the pentose utilising yeast Sugiyamaella lignohabitans.</title>
        <authorList>
            <person name="Bellasio M."/>
            <person name="Peymann A."/>
            <person name="Valli M."/>
            <person name="Sipitzky M."/>
            <person name="Graf A."/>
            <person name="Sauer M."/>
            <person name="Marx H."/>
            <person name="Mattanovich D."/>
        </authorList>
    </citation>
    <scope>NUCLEOTIDE SEQUENCE [LARGE SCALE GENOMIC DNA]</scope>
    <source>
        <strain evidence="7 8">CBS 10342</strain>
    </source>
</reference>
<evidence type="ECO:0000256" key="2">
    <source>
        <dbReference type="ARBA" id="ARBA00009069"/>
    </source>
</evidence>
<dbReference type="Pfam" id="PF08622">
    <property type="entry name" value="Svf1"/>
    <property type="match status" value="1"/>
</dbReference>
<comment type="subcellular location">
    <subcellularLocation>
        <location evidence="1">Cytoplasm</location>
    </subcellularLocation>
</comment>
<dbReference type="EMBL" id="CP014501">
    <property type="protein sequence ID" value="ANB12475.1"/>
    <property type="molecule type" value="Genomic_DNA"/>
</dbReference>
<dbReference type="PANTHER" id="PTHR47107:SF1">
    <property type="entry name" value="CERAMIDE-BINDING PROTEIN SVF1-RELATED"/>
    <property type="match status" value="1"/>
</dbReference>
<gene>
    <name evidence="7" type="primary">SVF1</name>
    <name evidence="7" type="ORF">AWJ20_730</name>
</gene>
<evidence type="ECO:0000256" key="1">
    <source>
        <dbReference type="ARBA" id="ARBA00004496"/>
    </source>
</evidence>
<keyword evidence="8" id="KW-1185">Reference proteome</keyword>
<evidence type="ECO:0000256" key="4">
    <source>
        <dbReference type="SAM" id="MobiDB-lite"/>
    </source>
</evidence>
<dbReference type="Pfam" id="PF17187">
    <property type="entry name" value="Svf1_C"/>
    <property type="match status" value="1"/>
</dbReference>
<protein>
    <submittedName>
        <fullName evidence="7">Svf1p</fullName>
    </submittedName>
</protein>
<evidence type="ECO:0000256" key="3">
    <source>
        <dbReference type="ARBA" id="ARBA00022490"/>
    </source>
</evidence>
<dbReference type="RefSeq" id="XP_018734952.1">
    <property type="nucleotide sequence ID" value="XM_018882689.1"/>
</dbReference>
<dbReference type="KEGG" id="slb:AWJ20_730"/>
<feature type="compositionally biased region" description="Low complexity" evidence="4">
    <location>
        <begin position="189"/>
        <end position="199"/>
    </location>
</feature>
<dbReference type="SUPFAM" id="SSF159245">
    <property type="entry name" value="AttH-like"/>
    <property type="match status" value="1"/>
</dbReference>
<dbReference type="InterPro" id="IPR033394">
    <property type="entry name" value="Svf1-like_C"/>
</dbReference>
<name>A0A167D4Q9_9ASCO</name>
<evidence type="ECO:0000313" key="7">
    <source>
        <dbReference type="EMBL" id="ANB12475.1"/>
    </source>
</evidence>
<feature type="domain" description="Svf1-like N-terminal" evidence="5">
    <location>
        <begin position="38"/>
        <end position="222"/>
    </location>
</feature>
<dbReference type="GO" id="GO:0005737">
    <property type="term" value="C:cytoplasm"/>
    <property type="evidence" value="ECO:0007669"/>
    <property type="project" value="UniProtKB-SubCell"/>
</dbReference>
<dbReference type="GO" id="GO:0006979">
    <property type="term" value="P:response to oxidative stress"/>
    <property type="evidence" value="ECO:0007669"/>
    <property type="project" value="InterPro"/>
</dbReference>
<keyword evidence="3" id="KW-0963">Cytoplasm</keyword>
<dbReference type="OrthoDB" id="2590239at2759"/>
<dbReference type="PANTHER" id="PTHR47107">
    <property type="entry name" value="SVF1-LIKE PROTEIN YDR222W-RELATED"/>
    <property type="match status" value="1"/>
</dbReference>
<feature type="domain" description="Svf1-like C-terminal" evidence="6">
    <location>
        <begin position="224"/>
        <end position="392"/>
    </location>
</feature>
<accession>A0A167D4Q9</accession>